<evidence type="ECO:0008006" key="3">
    <source>
        <dbReference type="Google" id="ProtNLM"/>
    </source>
</evidence>
<dbReference type="Proteomes" id="UP001302949">
    <property type="component" value="Unassembled WGS sequence"/>
</dbReference>
<name>A0ABU5QFM0_9BACT</name>
<sequence>MKIQSFILFSLLSIMACENPKKKEVLFNDFDFSYNNTFETCFSIKFTSGDTVFVREHWTSEYDTKLNSNTNYISTIKHTDRIKLDSLIRNIDFSKVDTLYNEDYADGIQYKYYIKNQHIEKTVFVHSYHHVPVELDSLAFWIYDLKSNLKFKKMNTVLNFGSVSNFLPPDPPPPPPIVLPQKSIIKN</sequence>
<dbReference type="PROSITE" id="PS51257">
    <property type="entry name" value="PROKAR_LIPOPROTEIN"/>
    <property type="match status" value="1"/>
</dbReference>
<dbReference type="RefSeq" id="WP_323298804.1">
    <property type="nucleotide sequence ID" value="NZ_JAYFUM010000029.1"/>
</dbReference>
<reference evidence="1 2" key="1">
    <citation type="submission" date="2023-12" db="EMBL/GenBank/DDBJ databases">
        <title>Novel species of the genus Arcicella isolated from rivers.</title>
        <authorList>
            <person name="Lu H."/>
        </authorList>
    </citation>
    <scope>NUCLEOTIDE SEQUENCE [LARGE SCALE GENOMIC DNA]</scope>
    <source>
        <strain evidence="1 2">KCTC 23307</strain>
    </source>
</reference>
<organism evidence="1 2">
    <name type="scientific">Arcicella rigui</name>
    <dbReference type="NCBI Taxonomy" id="797020"/>
    <lineage>
        <taxon>Bacteria</taxon>
        <taxon>Pseudomonadati</taxon>
        <taxon>Bacteroidota</taxon>
        <taxon>Cytophagia</taxon>
        <taxon>Cytophagales</taxon>
        <taxon>Flectobacillaceae</taxon>
        <taxon>Arcicella</taxon>
    </lineage>
</organism>
<comment type="caution">
    <text evidence="1">The sequence shown here is derived from an EMBL/GenBank/DDBJ whole genome shotgun (WGS) entry which is preliminary data.</text>
</comment>
<keyword evidence="2" id="KW-1185">Reference proteome</keyword>
<dbReference type="EMBL" id="JAYFUM010000029">
    <property type="protein sequence ID" value="MEA5141649.1"/>
    <property type="molecule type" value="Genomic_DNA"/>
</dbReference>
<evidence type="ECO:0000313" key="2">
    <source>
        <dbReference type="Proteomes" id="UP001302949"/>
    </source>
</evidence>
<gene>
    <name evidence="1" type="ORF">VB248_21015</name>
</gene>
<proteinExistence type="predicted"/>
<evidence type="ECO:0000313" key="1">
    <source>
        <dbReference type="EMBL" id="MEA5141649.1"/>
    </source>
</evidence>
<accession>A0ABU5QFM0</accession>
<protein>
    <recommendedName>
        <fullName evidence="3">Lipoprotein</fullName>
    </recommendedName>
</protein>